<feature type="region of interest" description="Disordered" evidence="3">
    <location>
        <begin position="1"/>
        <end position="23"/>
    </location>
</feature>
<dbReference type="OrthoDB" id="9785233at2"/>
<feature type="compositionally biased region" description="Polar residues" evidence="3">
    <location>
        <begin position="1"/>
        <end position="20"/>
    </location>
</feature>
<evidence type="ECO:0000256" key="3">
    <source>
        <dbReference type="SAM" id="MobiDB-lite"/>
    </source>
</evidence>
<accession>A0A512CVT7</accession>
<evidence type="ECO:0000256" key="2">
    <source>
        <dbReference type="ARBA" id="ARBA00022795"/>
    </source>
</evidence>
<keyword evidence="4" id="KW-0969">Cilium</keyword>
<keyword evidence="5" id="KW-1185">Reference proteome</keyword>
<protein>
    <submittedName>
        <fullName evidence="4">Flagellar basal body rod modification protein FlgD</fullName>
    </submittedName>
</protein>
<dbReference type="RefSeq" id="WP_147062381.1">
    <property type="nucleotide sequence ID" value="NZ_BAAARO010000025.1"/>
</dbReference>
<comment type="caution">
    <text evidence="4">The sequence shown here is derived from an EMBL/GenBank/DDBJ whole genome shotgun (WGS) entry which is preliminary data.</text>
</comment>
<evidence type="ECO:0000313" key="5">
    <source>
        <dbReference type="Proteomes" id="UP000321534"/>
    </source>
</evidence>
<keyword evidence="4" id="KW-0966">Cell projection</keyword>
<dbReference type="AlphaFoldDB" id="A0A512CVT7"/>
<organism evidence="4 5">
    <name type="scientific">Terrabacter aerolatus</name>
    <dbReference type="NCBI Taxonomy" id="422442"/>
    <lineage>
        <taxon>Bacteria</taxon>
        <taxon>Bacillati</taxon>
        <taxon>Actinomycetota</taxon>
        <taxon>Actinomycetes</taxon>
        <taxon>Micrococcales</taxon>
        <taxon>Intrasporangiaceae</taxon>
        <taxon>Terrabacter</taxon>
    </lineage>
</organism>
<evidence type="ECO:0000313" key="4">
    <source>
        <dbReference type="EMBL" id="GEO28324.1"/>
    </source>
</evidence>
<comment type="similarity">
    <text evidence="1">Belongs to the FlgD family.</text>
</comment>
<keyword evidence="2" id="KW-1005">Bacterial flagellum biogenesis</keyword>
<dbReference type="EMBL" id="BJYX01000001">
    <property type="protein sequence ID" value="GEO28324.1"/>
    <property type="molecule type" value="Genomic_DNA"/>
</dbReference>
<gene>
    <name evidence="4" type="primary">flgD</name>
    <name evidence="4" type="ORF">TAE01_01340</name>
</gene>
<dbReference type="GO" id="GO:0044781">
    <property type="term" value="P:bacterial-type flagellum organization"/>
    <property type="evidence" value="ECO:0007669"/>
    <property type="project" value="UniProtKB-KW"/>
</dbReference>
<dbReference type="Proteomes" id="UP000321534">
    <property type="component" value="Unassembled WGS sequence"/>
</dbReference>
<keyword evidence="4" id="KW-0282">Flagellum</keyword>
<name>A0A512CVT7_9MICO</name>
<dbReference type="InterPro" id="IPR005648">
    <property type="entry name" value="FlgD"/>
</dbReference>
<sequence>MTTTPIGPVGSTSLTSTTPTRVPKQTMDADVFMNLLVTQLKNQDPSSPMDTNAMIGQSTQLAMMEKLTQLATDGSKGLQAEQRASAAALLGRTVSYLGADGVAGTGQVSSVAYTGTTPTVTIGSAVVPLDSITGVTGVTGVSGVTGVTGTPST</sequence>
<proteinExistence type="inferred from homology"/>
<dbReference type="Pfam" id="PF03963">
    <property type="entry name" value="FlgD"/>
    <property type="match status" value="1"/>
</dbReference>
<reference evidence="4 5" key="1">
    <citation type="submission" date="2019-07" db="EMBL/GenBank/DDBJ databases">
        <title>Whole genome shotgun sequence of Terrabacter aerolatus NBRC 106305.</title>
        <authorList>
            <person name="Hosoyama A."/>
            <person name="Uohara A."/>
            <person name="Ohji S."/>
            <person name="Ichikawa N."/>
        </authorList>
    </citation>
    <scope>NUCLEOTIDE SEQUENCE [LARGE SCALE GENOMIC DNA]</scope>
    <source>
        <strain evidence="4 5">NBRC 106305</strain>
    </source>
</reference>
<evidence type="ECO:0000256" key="1">
    <source>
        <dbReference type="ARBA" id="ARBA00010577"/>
    </source>
</evidence>